<reference evidence="3 4" key="1">
    <citation type="journal article" date="2016" name="Front. Microbiol.">
        <title>Genomic Resource of Rice Seed Associated Bacteria.</title>
        <authorList>
            <person name="Midha S."/>
            <person name="Bansal K."/>
            <person name="Sharma S."/>
            <person name="Kumar N."/>
            <person name="Patil P.P."/>
            <person name="Chaudhry V."/>
            <person name="Patil P.B."/>
        </authorList>
    </citation>
    <scope>NUCLEOTIDE SEQUENCE [LARGE SCALE GENOMIC DNA]</scope>
    <source>
        <strain evidence="3 4">NS220</strain>
    </source>
</reference>
<dbReference type="GO" id="GO:0101006">
    <property type="term" value="F:protein histidine phosphatase activity"/>
    <property type="evidence" value="ECO:0007669"/>
    <property type="project" value="TreeGrafter"/>
</dbReference>
<dbReference type="RefSeq" id="WP_058623597.1">
    <property type="nucleotide sequence ID" value="NZ_LDRT01000049.1"/>
</dbReference>
<dbReference type="AlphaFoldDB" id="A0A147EXF8"/>
<evidence type="ECO:0000313" key="4">
    <source>
        <dbReference type="Proteomes" id="UP000075025"/>
    </source>
</evidence>
<dbReference type="PATRIC" id="fig|2033.6.peg.2666"/>
<feature type="active site" description="Proton donor/acceptor" evidence="1">
    <location>
        <position position="88"/>
    </location>
</feature>
<dbReference type="SUPFAM" id="SSF53254">
    <property type="entry name" value="Phosphoglycerate mutase-like"/>
    <property type="match status" value="1"/>
</dbReference>
<dbReference type="OrthoDB" id="4697614at2"/>
<dbReference type="InterPro" id="IPR013078">
    <property type="entry name" value="His_Pase_superF_clade-1"/>
</dbReference>
<dbReference type="SMART" id="SM00855">
    <property type="entry name" value="PGAM"/>
    <property type="match status" value="1"/>
</dbReference>
<accession>A0A147EXF8</accession>
<protein>
    <submittedName>
        <fullName evidence="3">Phosphoglycerate mutase</fullName>
    </submittedName>
</protein>
<feature type="binding site" evidence="2">
    <location>
        <begin position="88"/>
        <end position="91"/>
    </location>
    <ligand>
        <name>substrate</name>
    </ligand>
</feature>
<dbReference type="InterPro" id="IPR050275">
    <property type="entry name" value="PGM_Phosphatase"/>
</dbReference>
<proteinExistence type="predicted"/>
<gene>
    <name evidence="3" type="ORF">NS220_08290</name>
</gene>
<feature type="binding site" evidence="2">
    <location>
        <begin position="30"/>
        <end position="31"/>
    </location>
    <ligand>
        <name>substrate</name>
    </ligand>
</feature>
<comment type="caution">
    <text evidence="3">The sequence shown here is derived from an EMBL/GenBank/DDBJ whole genome shotgun (WGS) entry which is preliminary data.</text>
</comment>
<name>A0A147EXF8_MICTE</name>
<dbReference type="Gene3D" id="3.40.50.1240">
    <property type="entry name" value="Phosphoglycerate mutase-like"/>
    <property type="match status" value="1"/>
</dbReference>
<dbReference type="InterPro" id="IPR029033">
    <property type="entry name" value="His_PPase_superfam"/>
</dbReference>
<dbReference type="EMBL" id="LDRT01000049">
    <property type="protein sequence ID" value="KTR94652.1"/>
    <property type="molecule type" value="Genomic_DNA"/>
</dbReference>
<organism evidence="3 4">
    <name type="scientific">Microbacterium testaceum</name>
    <name type="common">Aureobacterium testaceum</name>
    <name type="synonym">Brevibacterium testaceum</name>
    <dbReference type="NCBI Taxonomy" id="2033"/>
    <lineage>
        <taxon>Bacteria</taxon>
        <taxon>Bacillati</taxon>
        <taxon>Actinomycetota</taxon>
        <taxon>Actinomycetes</taxon>
        <taxon>Micrococcales</taxon>
        <taxon>Microbacteriaceae</taxon>
        <taxon>Microbacterium</taxon>
    </lineage>
</organism>
<dbReference type="Pfam" id="PF00300">
    <property type="entry name" value="His_Phos_1"/>
    <property type="match status" value="1"/>
</dbReference>
<dbReference type="CDD" id="cd07067">
    <property type="entry name" value="HP_PGM_like"/>
    <property type="match status" value="1"/>
</dbReference>
<evidence type="ECO:0000313" key="3">
    <source>
        <dbReference type="EMBL" id="KTR94652.1"/>
    </source>
</evidence>
<dbReference type="PANTHER" id="PTHR48100:SF15">
    <property type="entry name" value="SEDOHEPTULOSE 1,7-BISPHOSPHATASE"/>
    <property type="match status" value="1"/>
</dbReference>
<dbReference type="Proteomes" id="UP000075025">
    <property type="component" value="Unassembled WGS sequence"/>
</dbReference>
<evidence type="ECO:0000256" key="1">
    <source>
        <dbReference type="PIRSR" id="PIRSR613078-1"/>
    </source>
</evidence>
<evidence type="ECO:0000256" key="2">
    <source>
        <dbReference type="PIRSR" id="PIRSR613078-2"/>
    </source>
</evidence>
<feature type="active site" description="Tele-phosphohistidine intermediate" evidence="1">
    <location>
        <position position="18"/>
    </location>
</feature>
<sequence>MNDADLTEPDGRLVLVRHGETEWSRTGRHTGLTDIPLTETGAYKAELAGTLLATRRFDLVLTSPLQRAVETASRAGFPDARPEPRLVEWDYGAYEGLTTPEIIEQLGHPWTIWQAGAPAGATPGESIEQVTARAASLLDDLRPRLENGEQILVFSHAHFLRALAGVWLGLTAAGGRYFVLGTSAVSELGFEHGNAVITQWNHVRGR</sequence>
<dbReference type="GO" id="GO:0070297">
    <property type="term" value="P:regulation of phosphorelay signal transduction system"/>
    <property type="evidence" value="ECO:0007669"/>
    <property type="project" value="TreeGrafter"/>
</dbReference>
<dbReference type="PANTHER" id="PTHR48100">
    <property type="entry name" value="BROAD-SPECIFICITY PHOSPHATASE YOR283W-RELATED"/>
    <property type="match status" value="1"/>
</dbReference>
<feature type="binding site" evidence="2">
    <location>
        <position position="67"/>
    </location>
    <ligand>
        <name>substrate</name>
    </ligand>
</feature>